<organism evidence="1">
    <name type="scientific">Limosilactobacillus reuteri</name>
    <name type="common">Lactobacillus reuteri</name>
    <dbReference type="NCBI Taxonomy" id="1598"/>
    <lineage>
        <taxon>Bacteria</taxon>
        <taxon>Bacillati</taxon>
        <taxon>Bacillota</taxon>
        <taxon>Bacilli</taxon>
        <taxon>Lactobacillales</taxon>
        <taxon>Lactobacillaceae</taxon>
        <taxon>Limosilactobacillus</taxon>
    </lineage>
</organism>
<protein>
    <submittedName>
        <fullName evidence="1">Uncharacterized protein</fullName>
    </submittedName>
</protein>
<evidence type="ECO:0000313" key="1">
    <source>
        <dbReference type="EMBL" id="CUR39803.1"/>
    </source>
</evidence>
<proteinExistence type="predicted"/>
<gene>
    <name evidence="1" type="ORF">LRLP16767_LR3C6_01770</name>
</gene>
<dbReference type="EMBL" id="LN887491">
    <property type="protein sequence ID" value="CUR39803.1"/>
    <property type="molecule type" value="Genomic_DNA"/>
</dbReference>
<reference evidence="1" key="1">
    <citation type="submission" date="2015-10" db="EMBL/GenBank/DDBJ databases">
        <authorList>
            <person name="Gilbert D.G."/>
        </authorList>
    </citation>
    <scope>NUCLEOTIDE SEQUENCE</scope>
    <source>
        <strain evidence="1">3c6</strain>
    </source>
</reference>
<dbReference type="AlphaFoldDB" id="A0A0U5JTG6"/>
<accession>A0A0U5JTG6</accession>
<name>A0A0U5JTG6_LIMRT</name>
<sequence length="70" mass="8065">MAELKDLTNHDSVRDQIGQYHNLISLTADSLQDLKARIKDLDNGNYNRELNAINQAQQHLYEALKDLEID</sequence>